<accession>A0A832ZVE5</accession>
<protein>
    <submittedName>
        <fullName evidence="1">Uncharacterized protein</fullName>
    </submittedName>
</protein>
<evidence type="ECO:0000313" key="1">
    <source>
        <dbReference type="EMBL" id="HIQ29618.1"/>
    </source>
</evidence>
<comment type="caution">
    <text evidence="1">The sequence shown here is derived from an EMBL/GenBank/DDBJ whole genome shotgun (WGS) entry which is preliminary data.</text>
</comment>
<dbReference type="EMBL" id="DQVM01000068">
    <property type="protein sequence ID" value="HIQ29618.1"/>
    <property type="molecule type" value="Genomic_DNA"/>
</dbReference>
<reference evidence="1" key="1">
    <citation type="journal article" date="2020" name="ISME J.">
        <title>Gammaproteobacteria mediating utilization of methyl-, sulfur- and petroleum organic compounds in deep ocean hydrothermal plumes.</title>
        <authorList>
            <person name="Zhou Z."/>
            <person name="Liu Y."/>
            <person name="Pan J."/>
            <person name="Cron B.R."/>
            <person name="Toner B.M."/>
            <person name="Anantharaman K."/>
            <person name="Breier J.A."/>
            <person name="Dick G.J."/>
            <person name="Li M."/>
        </authorList>
    </citation>
    <scope>NUCLEOTIDE SEQUENCE</scope>
    <source>
        <strain evidence="1">SZUA-1515</strain>
    </source>
</reference>
<dbReference type="AlphaFoldDB" id="A0A832ZVE5"/>
<sequence>MPAYHYDSINVPDEARHVLNGGAKVARINYVKRLGDRGAKWIVGLGRFSGKRFILEEEFMVDNLVIHAPSYGLFATQKASDGTEYDRGWILVVYSECVVEDGVCILR</sequence>
<organism evidence="1 2">
    <name type="scientific">Caldiarchaeum subterraneum</name>
    <dbReference type="NCBI Taxonomy" id="311458"/>
    <lineage>
        <taxon>Archaea</taxon>
        <taxon>Nitrososphaerota</taxon>
        <taxon>Candidatus Caldarchaeales</taxon>
        <taxon>Candidatus Caldarchaeaceae</taxon>
        <taxon>Candidatus Caldarchaeum</taxon>
    </lineage>
</organism>
<evidence type="ECO:0000313" key="2">
    <source>
        <dbReference type="Proteomes" id="UP000608579"/>
    </source>
</evidence>
<dbReference type="Proteomes" id="UP000608579">
    <property type="component" value="Unassembled WGS sequence"/>
</dbReference>
<gene>
    <name evidence="1" type="ORF">EYH45_03540</name>
</gene>
<name>A0A832ZVE5_CALS0</name>
<proteinExistence type="predicted"/>